<name>A0A6P7IC52_9TELE</name>
<feature type="compositionally biased region" description="Low complexity" evidence="17">
    <location>
        <begin position="260"/>
        <end position="277"/>
    </location>
</feature>
<feature type="DNA-binding region" description="Homeobox" evidence="15">
    <location>
        <begin position="644"/>
        <end position="693"/>
    </location>
</feature>
<feature type="compositionally biased region" description="Low complexity" evidence="17">
    <location>
        <begin position="903"/>
        <end position="924"/>
    </location>
</feature>
<dbReference type="GO" id="GO:0005634">
    <property type="term" value="C:nucleus"/>
    <property type="evidence" value="ECO:0007669"/>
    <property type="project" value="UniProtKB-SubCell"/>
</dbReference>
<dbReference type="GO" id="GO:0003677">
    <property type="term" value="F:DNA binding"/>
    <property type="evidence" value="ECO:0007669"/>
    <property type="project" value="UniProtKB-UniRule"/>
</dbReference>
<dbReference type="Proteomes" id="UP000515145">
    <property type="component" value="Chromosome 7"/>
</dbReference>
<evidence type="ECO:0000256" key="10">
    <source>
        <dbReference type="ARBA" id="ARBA00023015"/>
    </source>
</evidence>
<feature type="compositionally biased region" description="Basic and acidic residues" evidence="17">
    <location>
        <begin position="46"/>
        <end position="58"/>
    </location>
</feature>
<keyword evidence="19" id="KW-1185">Reference proteome</keyword>
<feature type="compositionally biased region" description="Low complexity" evidence="17">
    <location>
        <begin position="744"/>
        <end position="771"/>
    </location>
</feature>
<feature type="region of interest" description="Disordered" evidence="17">
    <location>
        <begin position="837"/>
        <end position="875"/>
    </location>
</feature>
<protein>
    <submittedName>
        <fullName evidence="20">Zinc fingers and homeoboxes protein 3</fullName>
    </submittedName>
</protein>
<evidence type="ECO:0000256" key="7">
    <source>
        <dbReference type="ARBA" id="ARBA00022771"/>
    </source>
</evidence>
<dbReference type="InterPro" id="IPR041057">
    <property type="entry name" value="ZHX_Znf_C2H2"/>
</dbReference>
<feature type="region of interest" description="Disordered" evidence="17">
    <location>
        <begin position="502"/>
        <end position="626"/>
    </location>
</feature>
<evidence type="ECO:0000259" key="18">
    <source>
        <dbReference type="PROSITE" id="PS50071"/>
    </source>
</evidence>
<keyword evidence="4" id="KW-0597">Phosphoprotein</keyword>
<feature type="region of interest" description="Disordered" evidence="17">
    <location>
        <begin position="464"/>
        <end position="490"/>
    </location>
</feature>
<feature type="region of interest" description="Disordered" evidence="17">
    <location>
        <begin position="693"/>
        <end position="782"/>
    </location>
</feature>
<dbReference type="PANTHER" id="PTHR15467:SF6">
    <property type="entry name" value="ZINC FINGERS AND HOMEOBOXES PROTEIN 3"/>
    <property type="match status" value="1"/>
</dbReference>
<keyword evidence="9" id="KW-0862">Zinc</keyword>
<keyword evidence="8" id="KW-0221">Differentiation</keyword>
<feature type="compositionally biased region" description="Polar residues" evidence="17">
    <location>
        <begin position="1104"/>
        <end position="1123"/>
    </location>
</feature>
<dbReference type="InterPro" id="IPR036236">
    <property type="entry name" value="Znf_C2H2_sf"/>
</dbReference>
<keyword evidence="5" id="KW-0479">Metal-binding</keyword>
<feature type="compositionally biased region" description="Polar residues" evidence="17">
    <location>
        <begin position="502"/>
        <end position="555"/>
    </location>
</feature>
<keyword evidence="13" id="KW-0804">Transcription</keyword>
<dbReference type="SMART" id="SM00389">
    <property type="entry name" value="HOX"/>
    <property type="match status" value="4"/>
</dbReference>
<reference evidence="20" key="1">
    <citation type="submission" date="2025-08" db="UniProtKB">
        <authorList>
            <consortium name="RefSeq"/>
        </authorList>
    </citation>
    <scope>IDENTIFICATION</scope>
</reference>
<feature type="region of interest" description="Disordered" evidence="17">
    <location>
        <begin position="891"/>
        <end position="936"/>
    </location>
</feature>
<dbReference type="FunFam" id="1.10.10.60:FF:000062">
    <property type="entry name" value="zinc fingers and homeoboxes protein 3"/>
    <property type="match status" value="1"/>
</dbReference>
<dbReference type="InterPro" id="IPR001356">
    <property type="entry name" value="HD"/>
</dbReference>
<dbReference type="GeneID" id="114438591"/>
<comment type="similarity">
    <text evidence="2">Belongs to the ZHX family.</text>
</comment>
<dbReference type="FunFam" id="1.10.10.60:FF:000212">
    <property type="entry name" value="Zinc fingers and homeoboxes protein 3"/>
    <property type="match status" value="1"/>
</dbReference>
<evidence type="ECO:0000313" key="20">
    <source>
        <dbReference type="RefSeq" id="XP_028265865.1"/>
    </source>
</evidence>
<evidence type="ECO:0000256" key="4">
    <source>
        <dbReference type="ARBA" id="ARBA00022553"/>
    </source>
</evidence>
<feature type="compositionally biased region" description="Low complexity" evidence="17">
    <location>
        <begin position="718"/>
        <end position="735"/>
    </location>
</feature>
<dbReference type="GO" id="GO:0030154">
    <property type="term" value="P:cell differentiation"/>
    <property type="evidence" value="ECO:0007669"/>
    <property type="project" value="UniProtKB-KW"/>
</dbReference>
<dbReference type="OrthoDB" id="9934076at2759"/>
<keyword evidence="10" id="KW-0805">Transcription regulation</keyword>
<feature type="DNA-binding region" description="Homeobox" evidence="15">
    <location>
        <begin position="305"/>
        <end position="347"/>
    </location>
</feature>
<feature type="domain" description="Homeobox" evidence="18">
    <location>
        <begin position="792"/>
        <end position="840"/>
    </location>
</feature>
<dbReference type="FunFam" id="3.30.160.60:FF:002779">
    <property type="entry name" value="Zinc fingers and homeoboxes 3"/>
    <property type="match status" value="1"/>
</dbReference>
<evidence type="ECO:0000256" key="17">
    <source>
        <dbReference type="SAM" id="MobiDB-lite"/>
    </source>
</evidence>
<dbReference type="SUPFAM" id="SSF46689">
    <property type="entry name" value="Homeodomain-like"/>
    <property type="match status" value="4"/>
</dbReference>
<dbReference type="FunCoup" id="A0A6P7IC52">
    <property type="interactions" value="827"/>
</dbReference>
<keyword evidence="3" id="KW-0678">Repressor</keyword>
<evidence type="ECO:0000256" key="16">
    <source>
        <dbReference type="RuleBase" id="RU000682"/>
    </source>
</evidence>
<organism evidence="19 20">
    <name type="scientific">Parambassis ranga</name>
    <name type="common">Indian glassy fish</name>
    <dbReference type="NCBI Taxonomy" id="210632"/>
    <lineage>
        <taxon>Eukaryota</taxon>
        <taxon>Metazoa</taxon>
        <taxon>Chordata</taxon>
        <taxon>Craniata</taxon>
        <taxon>Vertebrata</taxon>
        <taxon>Euteleostomi</taxon>
        <taxon>Actinopterygii</taxon>
        <taxon>Neopterygii</taxon>
        <taxon>Teleostei</taxon>
        <taxon>Neoteleostei</taxon>
        <taxon>Acanthomorphata</taxon>
        <taxon>Ovalentaria</taxon>
        <taxon>Ambassidae</taxon>
        <taxon>Parambassis</taxon>
    </lineage>
</organism>
<evidence type="ECO:0000256" key="6">
    <source>
        <dbReference type="ARBA" id="ARBA00022737"/>
    </source>
</evidence>
<keyword evidence="14 15" id="KW-0539">Nucleus</keyword>
<dbReference type="PANTHER" id="PTHR15467">
    <property type="entry name" value="ZINC-FINGERS AND HOMEOBOXES RELATED"/>
    <property type="match status" value="1"/>
</dbReference>
<evidence type="ECO:0000256" key="5">
    <source>
        <dbReference type="ARBA" id="ARBA00022723"/>
    </source>
</evidence>
<dbReference type="CTD" id="386659"/>
<feature type="compositionally biased region" description="Polar residues" evidence="17">
    <location>
        <begin position="34"/>
        <end position="44"/>
    </location>
</feature>
<feature type="compositionally biased region" description="Basic and acidic residues" evidence="17">
    <location>
        <begin position="837"/>
        <end position="851"/>
    </location>
</feature>
<evidence type="ECO:0000256" key="11">
    <source>
        <dbReference type="ARBA" id="ARBA00023125"/>
    </source>
</evidence>
<feature type="compositionally biased region" description="Low complexity" evidence="17">
    <location>
        <begin position="607"/>
        <end position="625"/>
    </location>
</feature>
<dbReference type="AlphaFoldDB" id="A0A6P7IC52"/>
<feature type="region of interest" description="Disordered" evidence="17">
    <location>
        <begin position="797"/>
        <end position="818"/>
    </location>
</feature>
<feature type="DNA-binding region" description="Homeobox" evidence="15">
    <location>
        <begin position="794"/>
        <end position="841"/>
    </location>
</feature>
<evidence type="ECO:0000256" key="14">
    <source>
        <dbReference type="ARBA" id="ARBA00023242"/>
    </source>
</evidence>
<feature type="domain" description="Homeobox" evidence="18">
    <location>
        <begin position="642"/>
        <end position="692"/>
    </location>
</feature>
<dbReference type="Gene3D" id="3.30.160.60">
    <property type="entry name" value="Classic Zinc Finger"/>
    <property type="match status" value="1"/>
</dbReference>
<evidence type="ECO:0000313" key="19">
    <source>
        <dbReference type="Proteomes" id="UP000515145"/>
    </source>
</evidence>
<proteinExistence type="inferred from homology"/>
<dbReference type="Pfam" id="PF00046">
    <property type="entry name" value="Homeodomain"/>
    <property type="match status" value="3"/>
</dbReference>
<feature type="region of interest" description="Disordered" evidence="17">
    <location>
        <begin position="181"/>
        <end position="204"/>
    </location>
</feature>
<keyword evidence="7" id="KW-0863">Zinc-finger</keyword>
<dbReference type="Pfam" id="PF18387">
    <property type="entry name" value="zf_C2H2_ZHX"/>
    <property type="match status" value="1"/>
</dbReference>
<feature type="compositionally biased region" description="Low complexity" evidence="17">
    <location>
        <begin position="579"/>
        <end position="589"/>
    </location>
</feature>
<comment type="subcellular location">
    <subcellularLocation>
        <location evidence="1 15 16">Nucleus</location>
    </subcellularLocation>
</comment>
<evidence type="ECO:0000256" key="9">
    <source>
        <dbReference type="ARBA" id="ARBA00022833"/>
    </source>
</evidence>
<evidence type="ECO:0000256" key="12">
    <source>
        <dbReference type="ARBA" id="ARBA00023155"/>
    </source>
</evidence>
<keyword evidence="11 15" id="KW-0238">DNA-binding</keyword>
<evidence type="ECO:0000256" key="15">
    <source>
        <dbReference type="PROSITE-ProRule" id="PRU00108"/>
    </source>
</evidence>
<feature type="DNA-binding region" description="Homeobox" evidence="15">
    <location>
        <begin position="932"/>
        <end position="991"/>
    </location>
</feature>
<feature type="compositionally biased region" description="Low complexity" evidence="17">
    <location>
        <begin position="464"/>
        <end position="480"/>
    </location>
</feature>
<feature type="domain" description="Homeobox" evidence="18">
    <location>
        <begin position="930"/>
        <end position="990"/>
    </location>
</feature>
<feature type="compositionally biased region" description="Basic and acidic residues" evidence="17">
    <location>
        <begin position="861"/>
        <end position="871"/>
    </location>
</feature>
<feature type="domain" description="Homeobox" evidence="18">
    <location>
        <begin position="303"/>
        <end position="346"/>
    </location>
</feature>
<dbReference type="PROSITE" id="PS50071">
    <property type="entry name" value="HOMEOBOX_2"/>
    <property type="match status" value="4"/>
</dbReference>
<feature type="region of interest" description="Disordered" evidence="17">
    <location>
        <begin position="1057"/>
        <end position="1123"/>
    </location>
</feature>
<evidence type="ECO:0000256" key="8">
    <source>
        <dbReference type="ARBA" id="ARBA00022782"/>
    </source>
</evidence>
<gene>
    <name evidence="20" type="primary">zhx3b</name>
</gene>
<evidence type="ECO:0000256" key="13">
    <source>
        <dbReference type="ARBA" id="ARBA00023163"/>
    </source>
</evidence>
<dbReference type="GO" id="GO:0000981">
    <property type="term" value="F:DNA-binding transcription factor activity, RNA polymerase II-specific"/>
    <property type="evidence" value="ECO:0007669"/>
    <property type="project" value="TreeGrafter"/>
</dbReference>
<sequence>MASKRKSTTPCMIPCKFRPLDEVEPDFPVLLRQSRISGGESQSPHDPGESSKSETGDAVKDGGGTYTCKPCNFETHDLNLFLDHIYTGHPDFRSDPSFFCVSCGVSAPKFEGLALHNARVHPSTLNTTLQLKKRDRRMMVEQNLISRAETGKDSEISITKTPIMRMLKGKSEPKRIVVSHSVSDEPSLEPHSISASRETDRKEGTAVTVTHVPTIVHNGTTKVTLPSAIQIVNGSGALPMLKTPITQVVSVVQNRSLHHSAPVTASNVSSSSSSASSKNLPKVMIPLSSIPTYSASMDSSSFLKTSFSKFPYPTKAELCYLTVVTKFPEEQIKIWFTAQRLKQGISWSPEEIEEARRKMFNTIIQTAPTNSQNQTQSHQSPAQHTITVLPATGIPHILQGSLVSQGGVIVTQPVMANGIQVSSAPVALAVTPKPQAAARPMMQARPAAALVADKGVSMVVGTVGSSSTGSNIISSSHSSRSGGGGTSSVISSSQASVINLSLGSSNPSNAKVSSVNGKHSSGNAESSGKSNSNVTSHVSAKNTDISKANNTSSVQNDDKTATDNKAVVSNDEQSKDMNDSSSKNDTTSTDEIDRSADDSPPIKMEDASSPASKSPSPSSALPLSSTPINAFLDPNFYKGKKSQEQLNALKNSFLVNQFPDQKEVDRLIALTGLTVREVRKWFSDRRYHFRNLKSARSSSTGGQSKPGAAGGTGSDLNTPPSSSSSTTTTTTTPSTHPVDLSEGSSSSSSTSSAPLSPTTAQTPTSPTTLSRRFPRPPSPDFTAIRYKEREPHQVKALEASFVQNPDPSGEEVDRLRSETKMTRREIHGWFAERRKRVAAEKKKEEAERTFREDEDEGMETDGDRQRDDSSGELKVNPIKINLKMLKVTEASGKQESENLDGQTAAPQPTAASSTSLASSSTPTPKHSHSPKPTVIRGKKTAEQLHLLKQVYSRTQWPSATQYDELISATALPRPEVVRWFGDSRYVQKNSQLKWLESYQDMAVEEDLQEGGMEILQDHLQLHGRLDESQLQDLTDRTGLTADLVRYWFSKMSLPLPEQTSAAARTTEIRPGTPGRAAEPPPTGSSPLEPQPGGGTEEKMEQSVCGVTQEANTDKTMNATIGTD</sequence>
<feature type="region of interest" description="Disordered" evidence="17">
    <location>
        <begin position="28"/>
        <end position="58"/>
    </location>
</feature>
<dbReference type="RefSeq" id="XP_028265865.1">
    <property type="nucleotide sequence ID" value="XM_028410064.1"/>
</dbReference>
<dbReference type="SUPFAM" id="SSF57667">
    <property type="entry name" value="beta-beta-alpha zinc fingers"/>
    <property type="match status" value="2"/>
</dbReference>
<dbReference type="CDD" id="cd00086">
    <property type="entry name" value="homeodomain"/>
    <property type="match status" value="4"/>
</dbReference>
<accession>A0A6P7IC52</accession>
<dbReference type="InParanoid" id="A0A6P7IC52"/>
<feature type="compositionally biased region" description="Polar residues" evidence="17">
    <location>
        <begin position="694"/>
        <end position="703"/>
    </location>
</feature>
<evidence type="ECO:0000256" key="2">
    <source>
        <dbReference type="ARBA" id="ARBA00007440"/>
    </source>
</evidence>
<keyword evidence="12 15" id="KW-0371">Homeobox</keyword>
<evidence type="ECO:0000256" key="3">
    <source>
        <dbReference type="ARBA" id="ARBA00022491"/>
    </source>
</evidence>
<feature type="region of interest" description="Disordered" evidence="17">
    <location>
        <begin position="260"/>
        <end position="279"/>
    </location>
</feature>
<dbReference type="Gene3D" id="1.10.10.60">
    <property type="entry name" value="Homeodomain-like"/>
    <property type="match status" value="5"/>
</dbReference>
<dbReference type="InterPro" id="IPR009057">
    <property type="entry name" value="Homeodomain-like_sf"/>
</dbReference>
<evidence type="ECO:0000256" key="1">
    <source>
        <dbReference type="ARBA" id="ARBA00004123"/>
    </source>
</evidence>
<dbReference type="GO" id="GO:0008270">
    <property type="term" value="F:zinc ion binding"/>
    <property type="evidence" value="ECO:0007669"/>
    <property type="project" value="UniProtKB-KW"/>
</dbReference>
<keyword evidence="6" id="KW-0677">Repeat</keyword>